<dbReference type="Pfam" id="PF00462">
    <property type="entry name" value="Glutaredoxin"/>
    <property type="match status" value="1"/>
</dbReference>
<name>A0AAF0R381_SOLVR</name>
<evidence type="ECO:0008006" key="6">
    <source>
        <dbReference type="Google" id="ProtNLM"/>
    </source>
</evidence>
<sequence>MDMVMKLGAESPVVILSKSTCCISHSIETLIRGFGANPTVYELDKLSNGKEMEKALIELLGCKSSVPAVFIGEEFVGGSNEIISLNSPLAVIDRNTNDPSITLIQLTGDSGVLRLYGVYRSNRPSIDRSLITSLVERWCPEPHTFHFKTGEATITLQDVEVLYGLPVNGDLVLGDESIRTIMNWQNICQRLLGFIPRPQDFNRSSLKVTALNAHMLKQLQLPDLATQDMINQMARCYMFWMIAGMMMADISGNYLKLMFLPMLEDLSVISSYSWGSVTLACLYRFLCKASQSNQNEIAGFLPLLQIWAWERVTVLKPQVIAQKDTENNFLIGLPRGPRATRWGRPNTNWKLDHAQWLPFWNQELQYICDAPFNRETLRYDDPYLIWFRRITRLVIGNPTQRPQQQEGYVPNSTAYETMVRHIHSMVDRTRALGDQPSMEDLYIFRAMVRNEGEKCLTYVHEADRINVQADCRRDEVHDDHLHSPVRRRGKGGVTGRMARAVEKGRTPIEIDKSVSEDDHTTSDIGFISRGQTQEFTPGASGMTYQPTNIDIVPYTRSQILRNSSLSSLENVFGGSRPQHFENAPNFNSSPGLPMSIETPNVVNHLVDSNNHIESNELDDSNNEVENANECGEPSVKEKRTIFSKRCGTGSHYLRQHGKKKQAKRNKEL</sequence>
<feature type="domain" description="Glutaredoxin" evidence="2">
    <location>
        <begin position="13"/>
        <end position="76"/>
    </location>
</feature>
<dbReference type="SUPFAM" id="SSF52833">
    <property type="entry name" value="Thioredoxin-like"/>
    <property type="match status" value="1"/>
</dbReference>
<gene>
    <name evidence="4" type="ORF">MTR67_024536</name>
</gene>
<proteinExistence type="predicted"/>
<keyword evidence="5" id="KW-1185">Reference proteome</keyword>
<dbReference type="GO" id="GO:0010073">
    <property type="term" value="P:meristem maintenance"/>
    <property type="evidence" value="ECO:0007669"/>
    <property type="project" value="InterPro"/>
</dbReference>
<dbReference type="Pfam" id="PF10536">
    <property type="entry name" value="PMD"/>
    <property type="match status" value="1"/>
</dbReference>
<dbReference type="EMBL" id="CP133616">
    <property type="protein sequence ID" value="WMV31151.1"/>
    <property type="molecule type" value="Genomic_DNA"/>
</dbReference>
<dbReference type="AlphaFoldDB" id="A0AAF0R381"/>
<feature type="region of interest" description="Disordered" evidence="1">
    <location>
        <begin position="612"/>
        <end position="668"/>
    </location>
</feature>
<dbReference type="CDD" id="cd03419">
    <property type="entry name" value="GRX_GRXh_1_2_like"/>
    <property type="match status" value="1"/>
</dbReference>
<organism evidence="4 5">
    <name type="scientific">Solanum verrucosum</name>
    <dbReference type="NCBI Taxonomy" id="315347"/>
    <lineage>
        <taxon>Eukaryota</taxon>
        <taxon>Viridiplantae</taxon>
        <taxon>Streptophyta</taxon>
        <taxon>Embryophyta</taxon>
        <taxon>Tracheophyta</taxon>
        <taxon>Spermatophyta</taxon>
        <taxon>Magnoliopsida</taxon>
        <taxon>eudicotyledons</taxon>
        <taxon>Gunneridae</taxon>
        <taxon>Pentapetalae</taxon>
        <taxon>asterids</taxon>
        <taxon>lamiids</taxon>
        <taxon>Solanales</taxon>
        <taxon>Solanaceae</taxon>
        <taxon>Solanoideae</taxon>
        <taxon>Solaneae</taxon>
        <taxon>Solanum</taxon>
    </lineage>
</organism>
<protein>
    <recommendedName>
        <fullName evidence="6">Aminotransferase-like plant mobile domain-containing protein</fullName>
    </recommendedName>
</protein>
<evidence type="ECO:0000256" key="1">
    <source>
        <dbReference type="SAM" id="MobiDB-lite"/>
    </source>
</evidence>
<accession>A0AAF0R381</accession>
<evidence type="ECO:0000313" key="4">
    <source>
        <dbReference type="EMBL" id="WMV31151.1"/>
    </source>
</evidence>
<dbReference type="PANTHER" id="PTHR46033:SF60">
    <property type="entry name" value="AMINOTRANSFERASE-LIKE PLANT MOBILE DOMAIN-CONTAINING PROTEIN"/>
    <property type="match status" value="1"/>
</dbReference>
<evidence type="ECO:0000259" key="2">
    <source>
        <dbReference type="Pfam" id="PF00462"/>
    </source>
</evidence>
<dbReference type="Proteomes" id="UP001234989">
    <property type="component" value="Chromosome 5"/>
</dbReference>
<dbReference type="Gene3D" id="3.40.30.10">
    <property type="entry name" value="Glutaredoxin"/>
    <property type="match status" value="1"/>
</dbReference>
<dbReference type="InterPro" id="IPR019557">
    <property type="entry name" value="AminoTfrase-like_pln_mobile"/>
</dbReference>
<evidence type="ECO:0000259" key="3">
    <source>
        <dbReference type="Pfam" id="PF10536"/>
    </source>
</evidence>
<dbReference type="InterPro" id="IPR036249">
    <property type="entry name" value="Thioredoxin-like_sf"/>
</dbReference>
<dbReference type="PROSITE" id="PS51354">
    <property type="entry name" value="GLUTAREDOXIN_2"/>
    <property type="match status" value="1"/>
</dbReference>
<evidence type="ECO:0000313" key="5">
    <source>
        <dbReference type="Proteomes" id="UP001234989"/>
    </source>
</evidence>
<dbReference type="InterPro" id="IPR044824">
    <property type="entry name" value="MAIN-like"/>
</dbReference>
<reference evidence="4" key="1">
    <citation type="submission" date="2023-08" db="EMBL/GenBank/DDBJ databases">
        <title>A de novo genome assembly of Solanum verrucosum Schlechtendal, a Mexican diploid species geographically isolated from the other diploid A-genome species in potato relatives.</title>
        <authorList>
            <person name="Hosaka K."/>
        </authorList>
    </citation>
    <scope>NUCLEOTIDE SEQUENCE</scope>
    <source>
        <tissue evidence="4">Young leaves</tissue>
    </source>
</reference>
<feature type="domain" description="Aminotransferase-like plant mobile" evidence="3">
    <location>
        <begin position="115"/>
        <end position="343"/>
    </location>
</feature>
<feature type="compositionally biased region" description="Basic residues" evidence="1">
    <location>
        <begin position="653"/>
        <end position="668"/>
    </location>
</feature>
<dbReference type="InterPro" id="IPR002109">
    <property type="entry name" value="Glutaredoxin"/>
</dbReference>
<dbReference type="PANTHER" id="PTHR46033">
    <property type="entry name" value="PROTEIN MAIN-LIKE 2"/>
    <property type="match status" value="1"/>
</dbReference>